<dbReference type="GeneID" id="78520861"/>
<dbReference type="Proteomes" id="UP000324497">
    <property type="component" value="Chromosome"/>
</dbReference>
<keyword evidence="1" id="KW-0812">Transmembrane</keyword>
<sequence length="81" mass="8942">MSSRSTKSGFIMAEAIIGTSLFCVGLTFFLEQNCFLKSKIEQTNLAVTQSEKDVNLSFQLLNKHSAKITAAGQELLKQVEK</sequence>
<reference evidence="2 3" key="1">
    <citation type="submission" date="2016-11" db="EMBL/GenBank/DDBJ databases">
        <title>Interaction between Lactobacillus species and yeast in water kefir.</title>
        <authorList>
            <person name="Behr J."/>
            <person name="Xu D."/>
            <person name="Vogel R.F."/>
        </authorList>
    </citation>
    <scope>NUCLEOTIDE SEQUENCE [LARGE SCALE GENOMIC DNA]</scope>
    <source>
        <strain evidence="2 3">TMW 1.1827</strain>
    </source>
</reference>
<keyword evidence="1" id="KW-0472">Membrane</keyword>
<evidence type="ECO:0000313" key="2">
    <source>
        <dbReference type="EMBL" id="AUJ32551.1"/>
    </source>
</evidence>
<gene>
    <name evidence="2" type="ORF">BSQ50_08385</name>
</gene>
<dbReference type="KEGG" id="lng:BSQ50_08385"/>
<evidence type="ECO:0000313" key="3">
    <source>
        <dbReference type="Proteomes" id="UP000324497"/>
    </source>
</evidence>
<dbReference type="RefSeq" id="WP_057884779.1">
    <property type="nucleotide sequence ID" value="NZ_CP018180.1"/>
</dbReference>
<dbReference type="EMBL" id="CP018180">
    <property type="protein sequence ID" value="AUJ32551.1"/>
    <property type="molecule type" value="Genomic_DNA"/>
</dbReference>
<dbReference type="AlphaFoldDB" id="A0A3S6QWJ4"/>
<name>A0A3S6QWJ4_9LACO</name>
<feature type="transmembrane region" description="Helical" evidence="1">
    <location>
        <begin position="12"/>
        <end position="30"/>
    </location>
</feature>
<protein>
    <submittedName>
        <fullName evidence="2">Uncharacterized protein</fullName>
    </submittedName>
</protein>
<keyword evidence="3" id="KW-1185">Reference proteome</keyword>
<organism evidence="2 3">
    <name type="scientific">Liquorilactobacillus nagelii</name>
    <dbReference type="NCBI Taxonomy" id="82688"/>
    <lineage>
        <taxon>Bacteria</taxon>
        <taxon>Bacillati</taxon>
        <taxon>Bacillota</taxon>
        <taxon>Bacilli</taxon>
        <taxon>Lactobacillales</taxon>
        <taxon>Lactobacillaceae</taxon>
        <taxon>Liquorilactobacillus</taxon>
    </lineage>
</organism>
<accession>A0A3S6QWJ4</accession>
<keyword evidence="1" id="KW-1133">Transmembrane helix</keyword>
<evidence type="ECO:0000256" key="1">
    <source>
        <dbReference type="SAM" id="Phobius"/>
    </source>
</evidence>
<proteinExistence type="predicted"/>